<feature type="compositionally biased region" description="Pro residues" evidence="1">
    <location>
        <begin position="56"/>
        <end position="71"/>
    </location>
</feature>
<evidence type="ECO:0000256" key="2">
    <source>
        <dbReference type="SAM" id="Phobius"/>
    </source>
</evidence>
<name>A0A098Y209_9ACTN</name>
<reference evidence="3 4" key="1">
    <citation type="submission" date="2014-07" db="EMBL/GenBank/DDBJ databases">
        <title>Biosystematic studies on Modestobacter strains isolated from extreme hyper-arid desert soil and from historic building.</title>
        <authorList>
            <person name="Bukarasam K."/>
            <person name="Bull A."/>
            <person name="Girard G."/>
            <person name="van Wezel G."/>
            <person name="Goodfellow M."/>
        </authorList>
    </citation>
    <scope>NUCLEOTIDE SEQUENCE [LARGE SCALE GENOMIC DNA]</scope>
    <source>
        <strain evidence="3 4">KNN45-2b</strain>
    </source>
</reference>
<proteinExistence type="predicted"/>
<evidence type="ECO:0000256" key="1">
    <source>
        <dbReference type="SAM" id="MobiDB-lite"/>
    </source>
</evidence>
<keyword evidence="2" id="KW-0812">Transmembrane</keyword>
<feature type="region of interest" description="Disordered" evidence="1">
    <location>
        <begin position="56"/>
        <end position="77"/>
    </location>
</feature>
<accession>A0A098Y209</accession>
<organism evidence="3 4">
    <name type="scientific">Modestobacter caceresii</name>
    <dbReference type="NCBI Taxonomy" id="1522368"/>
    <lineage>
        <taxon>Bacteria</taxon>
        <taxon>Bacillati</taxon>
        <taxon>Actinomycetota</taxon>
        <taxon>Actinomycetes</taxon>
        <taxon>Geodermatophilales</taxon>
        <taxon>Geodermatophilaceae</taxon>
        <taxon>Modestobacter</taxon>
    </lineage>
</organism>
<evidence type="ECO:0000313" key="4">
    <source>
        <dbReference type="Proteomes" id="UP000029713"/>
    </source>
</evidence>
<dbReference type="OrthoDB" id="5197160at2"/>
<dbReference type="Proteomes" id="UP000029713">
    <property type="component" value="Unassembled WGS sequence"/>
</dbReference>
<dbReference type="EMBL" id="JPMX01000127">
    <property type="protein sequence ID" value="KGH44035.1"/>
    <property type="molecule type" value="Genomic_DNA"/>
</dbReference>
<keyword evidence="2" id="KW-0472">Membrane</keyword>
<evidence type="ECO:0000313" key="3">
    <source>
        <dbReference type="EMBL" id="KGH44035.1"/>
    </source>
</evidence>
<feature type="transmembrane region" description="Helical" evidence="2">
    <location>
        <begin position="36"/>
        <end position="55"/>
    </location>
</feature>
<keyword evidence="2" id="KW-1133">Transmembrane helix</keyword>
<gene>
    <name evidence="3" type="ORF">IN07_23720</name>
</gene>
<feature type="transmembrane region" description="Helical" evidence="2">
    <location>
        <begin position="6"/>
        <end position="24"/>
    </location>
</feature>
<comment type="caution">
    <text evidence="3">The sequence shown here is derived from an EMBL/GenBank/DDBJ whole genome shotgun (WGS) entry which is preliminary data.</text>
</comment>
<protein>
    <submittedName>
        <fullName evidence="3">Uncharacterized protein</fullName>
    </submittedName>
</protein>
<sequence length="77" mass="8330">MSPFRWDVVVTGFVLAIPVFLLGLRGDFTVDDVTTRLLWCLGAGWVAVGLLRWATTPPPPARRARPSPAPADEPAST</sequence>
<dbReference type="AlphaFoldDB" id="A0A098Y209"/>
<keyword evidence="4" id="KW-1185">Reference proteome</keyword>